<evidence type="ECO:0000313" key="3">
    <source>
        <dbReference type="EMBL" id="NMN93976.1"/>
    </source>
</evidence>
<organism evidence="3 4">
    <name type="scientific">Antrihabitans stalactiti</name>
    <dbReference type="NCBI Taxonomy" id="2584121"/>
    <lineage>
        <taxon>Bacteria</taxon>
        <taxon>Bacillati</taxon>
        <taxon>Actinomycetota</taxon>
        <taxon>Actinomycetes</taxon>
        <taxon>Mycobacteriales</taxon>
        <taxon>Nocardiaceae</taxon>
        <taxon>Antrihabitans</taxon>
    </lineage>
</organism>
<keyword evidence="2" id="KW-0732">Signal</keyword>
<dbReference type="RefSeq" id="WP_169584657.1">
    <property type="nucleotide sequence ID" value="NZ_VCQU01000001.1"/>
</dbReference>
<keyword evidence="4" id="KW-1185">Reference proteome</keyword>
<feature type="chain" id="PRO_5032273319" description="Lipoprotein" evidence="2">
    <location>
        <begin position="22"/>
        <end position="260"/>
    </location>
</feature>
<evidence type="ECO:0000313" key="4">
    <source>
        <dbReference type="Proteomes" id="UP000535543"/>
    </source>
</evidence>
<reference evidence="3 4" key="2">
    <citation type="submission" date="2020-06" db="EMBL/GenBank/DDBJ databases">
        <title>Antribacter stalactiti gen. nov., sp. nov., a new member of the family Nacardiaceae isolated from a cave.</title>
        <authorList>
            <person name="Kim I.S."/>
        </authorList>
    </citation>
    <scope>NUCLEOTIDE SEQUENCE [LARGE SCALE GENOMIC DNA]</scope>
    <source>
        <strain evidence="3 4">YC2-7</strain>
    </source>
</reference>
<dbReference type="Proteomes" id="UP000535543">
    <property type="component" value="Unassembled WGS sequence"/>
</dbReference>
<evidence type="ECO:0000256" key="1">
    <source>
        <dbReference type="SAM" id="MobiDB-lite"/>
    </source>
</evidence>
<feature type="compositionally biased region" description="Basic and acidic residues" evidence="1">
    <location>
        <begin position="198"/>
        <end position="209"/>
    </location>
</feature>
<feature type="compositionally biased region" description="Polar residues" evidence="1">
    <location>
        <begin position="179"/>
        <end position="191"/>
    </location>
</feature>
<dbReference type="AlphaFoldDB" id="A0A848K8L3"/>
<protein>
    <recommendedName>
        <fullName evidence="5">Lipoprotein</fullName>
    </recommendedName>
</protein>
<dbReference type="PROSITE" id="PS51257">
    <property type="entry name" value="PROKAR_LIPOPROTEIN"/>
    <property type="match status" value="1"/>
</dbReference>
<reference evidence="3 4" key="1">
    <citation type="submission" date="2019-05" db="EMBL/GenBank/DDBJ databases">
        <authorList>
            <person name="Lee S.D."/>
        </authorList>
    </citation>
    <scope>NUCLEOTIDE SEQUENCE [LARGE SCALE GENOMIC DNA]</scope>
    <source>
        <strain evidence="3 4">YC2-7</strain>
    </source>
</reference>
<proteinExistence type="predicted"/>
<feature type="region of interest" description="Disordered" evidence="1">
    <location>
        <begin position="179"/>
        <end position="209"/>
    </location>
</feature>
<name>A0A848K8L3_9NOCA</name>
<evidence type="ECO:0008006" key="5">
    <source>
        <dbReference type="Google" id="ProtNLM"/>
    </source>
</evidence>
<accession>A0A848K8L3</accession>
<sequence>MKHLPRLILAAFAVTAFTSLAACSNDESSSAPTTSASASVDAAMQSMMDSIPSPFVNAPQAANTYLGSVEGTDAYIAVIMAGDKAVAFLCDGSSMWEWPTGSFNDNRVELTNSSGTTVAAHLDGSTLTGSVKIGGADHNFTAVPAQANEGVYRTVVNENGQMSTVGWIIRDAGGRGFERSSTGAISNAIRSDTQDTEDDRRQRDRRDERNEQLRCQRLVQDLADARATLAALEALPREGGNIQMVALAKQRVDRLVSAQC</sequence>
<feature type="signal peptide" evidence="2">
    <location>
        <begin position="1"/>
        <end position="21"/>
    </location>
</feature>
<gene>
    <name evidence="3" type="ORF">FGL95_02875</name>
</gene>
<evidence type="ECO:0000256" key="2">
    <source>
        <dbReference type="SAM" id="SignalP"/>
    </source>
</evidence>
<comment type="caution">
    <text evidence="3">The sequence shown here is derived from an EMBL/GenBank/DDBJ whole genome shotgun (WGS) entry which is preliminary data.</text>
</comment>
<dbReference type="EMBL" id="VCQU01000001">
    <property type="protein sequence ID" value="NMN93976.1"/>
    <property type="molecule type" value="Genomic_DNA"/>
</dbReference>